<dbReference type="Proteomes" id="UP001328107">
    <property type="component" value="Unassembled WGS sequence"/>
</dbReference>
<sequence>QRFSFSSTLIRHMGIHSSDLKTRKIHKCGTCGNKFTSIDDEESKKLYECDQCERKVIFKRNLTRHRLTYSGKLTNDTPRYIVALIKKFSNF</sequence>
<accession>A0AAN4ZFE0</accession>
<comment type="caution">
    <text evidence="3">The sequence shown here is derived from an EMBL/GenBank/DDBJ whole genome shotgun (WGS) entry which is preliminary data.</text>
</comment>
<dbReference type="InterPro" id="IPR013087">
    <property type="entry name" value="Znf_C2H2_type"/>
</dbReference>
<evidence type="ECO:0000256" key="1">
    <source>
        <dbReference type="PROSITE-ProRule" id="PRU00042"/>
    </source>
</evidence>
<organism evidence="3 4">
    <name type="scientific">Pristionchus mayeri</name>
    <dbReference type="NCBI Taxonomy" id="1317129"/>
    <lineage>
        <taxon>Eukaryota</taxon>
        <taxon>Metazoa</taxon>
        <taxon>Ecdysozoa</taxon>
        <taxon>Nematoda</taxon>
        <taxon>Chromadorea</taxon>
        <taxon>Rhabditida</taxon>
        <taxon>Rhabditina</taxon>
        <taxon>Diplogasteromorpha</taxon>
        <taxon>Diplogasteroidea</taxon>
        <taxon>Neodiplogasteridae</taxon>
        <taxon>Pristionchus</taxon>
    </lineage>
</organism>
<dbReference type="Pfam" id="PF00096">
    <property type="entry name" value="zf-C2H2"/>
    <property type="match status" value="1"/>
</dbReference>
<dbReference type="InterPro" id="IPR036236">
    <property type="entry name" value="Znf_C2H2_sf"/>
</dbReference>
<keyword evidence="4" id="KW-1185">Reference proteome</keyword>
<gene>
    <name evidence="3" type="ORF">PMAYCL1PPCAC_08684</name>
</gene>
<dbReference type="Gene3D" id="2.20.28.30">
    <property type="entry name" value="RNA polymerase ii, chain L"/>
    <property type="match status" value="1"/>
</dbReference>
<feature type="domain" description="C2H2-type" evidence="2">
    <location>
        <begin position="47"/>
        <end position="74"/>
    </location>
</feature>
<reference evidence="4" key="1">
    <citation type="submission" date="2022-10" db="EMBL/GenBank/DDBJ databases">
        <title>Genome assembly of Pristionchus species.</title>
        <authorList>
            <person name="Yoshida K."/>
            <person name="Sommer R.J."/>
        </authorList>
    </citation>
    <scope>NUCLEOTIDE SEQUENCE [LARGE SCALE GENOMIC DNA]</scope>
    <source>
        <strain evidence="4">RS5460</strain>
    </source>
</reference>
<dbReference type="SUPFAM" id="SSF57667">
    <property type="entry name" value="beta-beta-alpha zinc fingers"/>
    <property type="match status" value="1"/>
</dbReference>
<evidence type="ECO:0000313" key="4">
    <source>
        <dbReference type="Proteomes" id="UP001328107"/>
    </source>
</evidence>
<keyword evidence="1" id="KW-0479">Metal-binding</keyword>
<dbReference type="AlphaFoldDB" id="A0AAN4ZFE0"/>
<dbReference type="GO" id="GO:0008270">
    <property type="term" value="F:zinc ion binding"/>
    <property type="evidence" value="ECO:0007669"/>
    <property type="project" value="UniProtKB-KW"/>
</dbReference>
<name>A0AAN4ZFE0_9BILA</name>
<protein>
    <recommendedName>
        <fullName evidence="2">C2H2-type domain-containing protein</fullName>
    </recommendedName>
</protein>
<feature type="non-terminal residue" evidence="3">
    <location>
        <position position="1"/>
    </location>
</feature>
<evidence type="ECO:0000313" key="3">
    <source>
        <dbReference type="EMBL" id="GMR38489.1"/>
    </source>
</evidence>
<dbReference type="PROSITE" id="PS50157">
    <property type="entry name" value="ZINC_FINGER_C2H2_2"/>
    <property type="match status" value="1"/>
</dbReference>
<proteinExistence type="predicted"/>
<evidence type="ECO:0000259" key="2">
    <source>
        <dbReference type="PROSITE" id="PS50157"/>
    </source>
</evidence>
<keyword evidence="1" id="KW-0863">Zinc-finger</keyword>
<keyword evidence="1" id="KW-0862">Zinc</keyword>
<dbReference type="EMBL" id="BTRK01000002">
    <property type="protein sequence ID" value="GMR38489.1"/>
    <property type="molecule type" value="Genomic_DNA"/>
</dbReference>